<dbReference type="PANTHER" id="PTHR43883">
    <property type="entry name" value="SLR0207 PROTEIN"/>
    <property type="match status" value="1"/>
</dbReference>
<dbReference type="AlphaFoldDB" id="A0A106BJS6"/>
<sequence length="351" mass="39564">MDKSRPPHVSTRPEQAAASLEAKLAFLARPDAYPEGPSRVDAVETHMSWVFLTDTHAYKLKKPVRYDYLDFSTVEARRLDCEAEVRLNRRLAAEVYLGVIPLVLDAAGRLSLGGSGETVDWLVRMQRLPAERMLDHLLRKGSVKQAEINQLAHRLARFYAALPAEPLAPEAYRQSLAGRIEDNLRELDSPEFDLPREVPAGLARFQLRFLQQHAGLFDQRVQAGRIVEGHGDLRPEHVCLLAEPVVIDCLEFNREFRILDPADELGYLALECERLQAPQVARWLLEGYGESSGDTPPVALLHFHQSCRATLRAKLALWHLRDDGRHPPGKWVATARDYLELAQRHADSAGS</sequence>
<dbReference type="EMBL" id="LDUG01000039">
    <property type="protein sequence ID" value="KVW93735.1"/>
    <property type="molecule type" value="Genomic_DNA"/>
</dbReference>
<evidence type="ECO:0000313" key="2">
    <source>
        <dbReference type="Proteomes" id="UP000064243"/>
    </source>
</evidence>
<dbReference type="PATRIC" id="fig|36861.3.peg.2515"/>
<dbReference type="SUPFAM" id="SSF56112">
    <property type="entry name" value="Protein kinase-like (PK-like)"/>
    <property type="match status" value="1"/>
</dbReference>
<proteinExistence type="predicted"/>
<gene>
    <name evidence="1" type="ORF">ABW22_13615</name>
</gene>
<keyword evidence="2" id="KW-1185">Reference proteome</keyword>
<evidence type="ECO:0008006" key="3">
    <source>
        <dbReference type="Google" id="ProtNLM"/>
    </source>
</evidence>
<dbReference type="InterPro" id="IPR011009">
    <property type="entry name" value="Kinase-like_dom_sf"/>
</dbReference>
<dbReference type="OrthoDB" id="9810277at2"/>
<accession>A0A106BJS6</accession>
<organism evidence="1 2">
    <name type="scientific">Thiobacillus denitrificans</name>
    <dbReference type="NCBI Taxonomy" id="36861"/>
    <lineage>
        <taxon>Bacteria</taxon>
        <taxon>Pseudomonadati</taxon>
        <taxon>Pseudomonadota</taxon>
        <taxon>Betaproteobacteria</taxon>
        <taxon>Nitrosomonadales</taxon>
        <taxon>Thiobacillaceae</taxon>
        <taxon>Thiobacillus</taxon>
    </lineage>
</organism>
<dbReference type="RefSeq" id="WP_059757799.1">
    <property type="nucleotide sequence ID" value="NZ_LDUG01000039.1"/>
</dbReference>
<evidence type="ECO:0000313" key="1">
    <source>
        <dbReference type="EMBL" id="KVW93735.1"/>
    </source>
</evidence>
<dbReference type="PANTHER" id="PTHR43883:SF1">
    <property type="entry name" value="GLUCONOKINASE"/>
    <property type="match status" value="1"/>
</dbReference>
<comment type="caution">
    <text evidence="1">The sequence shown here is derived from an EMBL/GenBank/DDBJ whole genome shotgun (WGS) entry which is preliminary data.</text>
</comment>
<reference evidence="1 2" key="1">
    <citation type="journal article" date="2015" name="Appl. Environ. Microbiol.">
        <title>Aerobic and Anaerobic Thiosulfate Oxidation by a Cold-Adapted, Subglacial Chemoautotroph.</title>
        <authorList>
            <person name="Harrold Z.R."/>
            <person name="Skidmore M.L."/>
            <person name="Hamilton T.L."/>
            <person name="Desch L."/>
            <person name="Amada K."/>
            <person name="van Gelder W."/>
            <person name="Glover K."/>
            <person name="Roden E.E."/>
            <person name="Boyd E.S."/>
        </authorList>
    </citation>
    <scope>NUCLEOTIDE SEQUENCE [LARGE SCALE GENOMIC DNA]</scope>
    <source>
        <strain evidence="1 2">RG</strain>
    </source>
</reference>
<dbReference type="InterPro" id="IPR052732">
    <property type="entry name" value="Cell-binding_unc_protein"/>
</dbReference>
<protein>
    <recommendedName>
        <fullName evidence="3">Aminoglycoside phosphotransferase domain-containing protein</fullName>
    </recommendedName>
</protein>
<name>A0A106BJS6_THIDE</name>
<dbReference type="Proteomes" id="UP000064243">
    <property type="component" value="Unassembled WGS sequence"/>
</dbReference>